<dbReference type="Proteomes" id="UP001347796">
    <property type="component" value="Unassembled WGS sequence"/>
</dbReference>
<dbReference type="PANTHER" id="PTHR24652:SF67">
    <property type="entry name" value="LOW-DENSITY LIPOPROTEIN RECEPTOR CLASS A DOMAIN-CONTAINING PROTEIN 2"/>
    <property type="match status" value="1"/>
</dbReference>
<reference evidence="2 3" key="1">
    <citation type="submission" date="2024-01" db="EMBL/GenBank/DDBJ databases">
        <title>The genome of the rayed Mediterranean limpet Patella caerulea (Linnaeus, 1758).</title>
        <authorList>
            <person name="Anh-Thu Weber A."/>
            <person name="Halstead-Nussloch G."/>
        </authorList>
    </citation>
    <scope>NUCLEOTIDE SEQUENCE [LARGE SCALE GENOMIC DNA]</scope>
    <source>
        <strain evidence="2">AATW-2023a</strain>
        <tissue evidence="2">Whole specimen</tissue>
    </source>
</reference>
<protein>
    <submittedName>
        <fullName evidence="2">Uncharacterized protein</fullName>
    </submittedName>
</protein>
<accession>A0AAN8FZ80</accession>
<dbReference type="InterPro" id="IPR042333">
    <property type="entry name" value="LRAD2/Mig-13-like"/>
</dbReference>
<keyword evidence="1" id="KW-0472">Membrane</keyword>
<comment type="caution">
    <text evidence="2">The sequence shown here is derived from an EMBL/GenBank/DDBJ whole genome shotgun (WGS) entry which is preliminary data.</text>
</comment>
<name>A0AAN8FZ80_PATCE</name>
<proteinExistence type="predicted"/>
<keyword evidence="1" id="KW-1133">Transmembrane helix</keyword>
<organism evidence="2 3">
    <name type="scientific">Patella caerulea</name>
    <name type="common">Rayed Mediterranean limpet</name>
    <dbReference type="NCBI Taxonomy" id="87958"/>
    <lineage>
        <taxon>Eukaryota</taxon>
        <taxon>Metazoa</taxon>
        <taxon>Spiralia</taxon>
        <taxon>Lophotrochozoa</taxon>
        <taxon>Mollusca</taxon>
        <taxon>Gastropoda</taxon>
        <taxon>Patellogastropoda</taxon>
        <taxon>Patelloidea</taxon>
        <taxon>Patellidae</taxon>
        <taxon>Patella</taxon>
    </lineage>
</organism>
<evidence type="ECO:0000256" key="1">
    <source>
        <dbReference type="SAM" id="Phobius"/>
    </source>
</evidence>
<feature type="transmembrane region" description="Helical" evidence="1">
    <location>
        <begin position="303"/>
        <end position="326"/>
    </location>
</feature>
<evidence type="ECO:0000313" key="3">
    <source>
        <dbReference type="Proteomes" id="UP001347796"/>
    </source>
</evidence>
<dbReference type="PANTHER" id="PTHR24652">
    <property type="entry name" value="LOW-DENSITY LIPOPROTEIN RECEPTOR CLASS A DOMAIN-CONTAINING PROTEIN 2"/>
    <property type="match status" value="1"/>
</dbReference>
<keyword evidence="1" id="KW-0812">Transmembrane</keyword>
<evidence type="ECO:0000313" key="2">
    <source>
        <dbReference type="EMBL" id="KAK6167217.1"/>
    </source>
</evidence>
<dbReference type="AlphaFoldDB" id="A0AAN8FZ80"/>
<keyword evidence="3" id="KW-1185">Reference proteome</keyword>
<dbReference type="EMBL" id="JAZGQO010000018">
    <property type="protein sequence ID" value="KAK6167217.1"/>
    <property type="molecule type" value="Genomic_DNA"/>
</dbReference>
<sequence>MVQDGAVSICLYIITYSILHHGLAAPQIVYLDSYKTCNQLDYVIDKYRTYTITGERRPEVKSSVFMKCHITFKADTHEGKVCFTMVAFSPDQDCQMFISYYDGDSTTSGIGAVFDCNAKYIYPWKWCSSGQYAMVVLDRRGGRSTVRDTTVSILAEHALNTQRTVYLDSGCGNTQLLEHSIIYVHNRHINHTRTPPRRCDLIFDYIGEDEYPVCVTMNFDRNRLPKNDDTCPFKVTILEGQSTTGAEVIDEWRCDKTLPGEICSKGPLLTVELERLSYSSEQDPVGLFDLIVQDRSPAPPSPLPVTAIVLGTLGGLIFIVFLYLLLASYLDNKKAIYIGPCCLCRKYCKTYTDDSTFTSASFTPVHTREFSEVRL</sequence>
<gene>
    <name evidence="2" type="ORF">SNE40_021305</name>
</gene>